<keyword evidence="5" id="KW-0235">DNA replication</keyword>
<dbReference type="GO" id="GO:0006269">
    <property type="term" value="P:DNA replication, synthesis of primer"/>
    <property type="evidence" value="ECO:0007669"/>
    <property type="project" value="UniProtKB-KW"/>
</dbReference>
<dbReference type="GO" id="GO:0008270">
    <property type="term" value="F:zinc ion binding"/>
    <property type="evidence" value="ECO:0007669"/>
    <property type="project" value="InterPro"/>
</dbReference>
<dbReference type="EMBL" id="JAVJAF010000001">
    <property type="protein sequence ID" value="MDR6234023.1"/>
    <property type="molecule type" value="Genomic_DNA"/>
</dbReference>
<proteinExistence type="predicted"/>
<dbReference type="Proteomes" id="UP001268036">
    <property type="component" value="Unassembled WGS sequence"/>
</dbReference>
<dbReference type="InterPro" id="IPR006171">
    <property type="entry name" value="TOPRIM_dom"/>
</dbReference>
<reference evidence="9" key="1">
    <citation type="submission" date="2023-08" db="EMBL/GenBank/DDBJ databases">
        <title>Functional and genomic diversity of the sorghum phyllosphere microbiome.</title>
        <authorList>
            <person name="Shade A."/>
        </authorList>
    </citation>
    <scope>NUCLEOTIDE SEQUENCE</scope>
    <source>
        <strain evidence="9">SORGH_AS_0201</strain>
    </source>
</reference>
<evidence type="ECO:0000313" key="10">
    <source>
        <dbReference type="Proteomes" id="UP001268036"/>
    </source>
</evidence>
<evidence type="ECO:0000256" key="4">
    <source>
        <dbReference type="ARBA" id="ARBA00022695"/>
    </source>
</evidence>
<dbReference type="GO" id="GO:1990077">
    <property type="term" value="C:primosome complex"/>
    <property type="evidence" value="ECO:0007669"/>
    <property type="project" value="UniProtKB-KW"/>
</dbReference>
<keyword evidence="3" id="KW-0808">Transferase</keyword>
<dbReference type="SUPFAM" id="SSF57783">
    <property type="entry name" value="Zinc beta-ribbon"/>
    <property type="match status" value="1"/>
</dbReference>
<protein>
    <submittedName>
        <fullName evidence="9">DNA primase/helicase</fullName>
    </submittedName>
</protein>
<gene>
    <name evidence="9" type="ORF">QE440_001764</name>
</gene>
<dbReference type="InterPro" id="IPR036977">
    <property type="entry name" value="DNA_primase_Znf_CHC2"/>
</dbReference>
<evidence type="ECO:0000256" key="1">
    <source>
        <dbReference type="ARBA" id="ARBA00022478"/>
    </source>
</evidence>
<sequence length="333" mass="36173">MTSNRTTDVIRSVAAVALLHAPALVPELLPEGKRQGSEWWSRNPTRADRHAGSFSVSLVDGRWNDFASGDRGGDLVSLAAFLWGVRQTEAARDLARRLGLDLAPLEGHSDPHALAAQQQRLDEARRLADERLAAEERQRQQAQQKAAGQAQRWWRDGRRADPAHPYLIAKGIRPYSLRQRGDLLLVPMYAGGRLLNLQRIGHDGGKKMLYGAQVAGCYSPIGRIEGATRLFVCEGWATGATLHEQDRCPVACAMTAGNLKAVALAMRERYGAGLELVIAGDDDRETEGNPGRTAANAAALAAGALVTFPDFPSEAPASLNDFNDLAVWSARRE</sequence>
<dbReference type="GO" id="GO:0000428">
    <property type="term" value="C:DNA-directed RNA polymerase complex"/>
    <property type="evidence" value="ECO:0007669"/>
    <property type="project" value="UniProtKB-KW"/>
</dbReference>
<dbReference type="GO" id="GO:0016779">
    <property type="term" value="F:nucleotidyltransferase activity"/>
    <property type="evidence" value="ECO:0007669"/>
    <property type="project" value="UniProtKB-KW"/>
</dbReference>
<evidence type="ECO:0000256" key="7">
    <source>
        <dbReference type="SAM" id="MobiDB-lite"/>
    </source>
</evidence>
<comment type="caution">
    <text evidence="9">The sequence shown here is derived from an EMBL/GenBank/DDBJ whole genome shotgun (WGS) entry which is preliminary data.</text>
</comment>
<feature type="compositionally biased region" description="Low complexity" evidence="7">
    <location>
        <begin position="140"/>
        <end position="152"/>
    </location>
</feature>
<evidence type="ECO:0000256" key="6">
    <source>
        <dbReference type="ARBA" id="ARBA00023163"/>
    </source>
</evidence>
<evidence type="ECO:0000256" key="5">
    <source>
        <dbReference type="ARBA" id="ARBA00022705"/>
    </source>
</evidence>
<dbReference type="Gene3D" id="3.90.580.10">
    <property type="entry name" value="Zinc finger, CHC2-type domain"/>
    <property type="match status" value="1"/>
</dbReference>
<feature type="domain" description="Toprim" evidence="8">
    <location>
        <begin position="230"/>
        <end position="326"/>
    </location>
</feature>
<evidence type="ECO:0000256" key="3">
    <source>
        <dbReference type="ARBA" id="ARBA00022679"/>
    </source>
</evidence>
<dbReference type="CDD" id="cd01029">
    <property type="entry name" value="TOPRIM_primases"/>
    <property type="match status" value="1"/>
</dbReference>
<keyword evidence="4" id="KW-0548">Nucleotidyltransferase</keyword>
<accession>A0AAJ2BWA8</accession>
<keyword evidence="2" id="KW-0639">Primosome</keyword>
<feature type="region of interest" description="Disordered" evidence="7">
    <location>
        <begin position="134"/>
        <end position="154"/>
    </location>
</feature>
<organism evidence="9 10">
    <name type="scientific">Pseudomonas oryzihabitans</name>
    <dbReference type="NCBI Taxonomy" id="47885"/>
    <lineage>
        <taxon>Bacteria</taxon>
        <taxon>Pseudomonadati</taxon>
        <taxon>Pseudomonadota</taxon>
        <taxon>Gammaproteobacteria</taxon>
        <taxon>Pseudomonadales</taxon>
        <taxon>Pseudomonadaceae</taxon>
        <taxon>Pseudomonas</taxon>
    </lineage>
</organism>
<name>A0AAJ2BWA8_9PSED</name>
<evidence type="ECO:0000259" key="8">
    <source>
        <dbReference type="Pfam" id="PF13362"/>
    </source>
</evidence>
<dbReference type="RefSeq" id="WP_309757416.1">
    <property type="nucleotide sequence ID" value="NZ_JAVJAF010000001.1"/>
</dbReference>
<dbReference type="GO" id="GO:0003677">
    <property type="term" value="F:DNA binding"/>
    <property type="evidence" value="ECO:0007669"/>
    <property type="project" value="InterPro"/>
</dbReference>
<evidence type="ECO:0000256" key="2">
    <source>
        <dbReference type="ARBA" id="ARBA00022515"/>
    </source>
</evidence>
<keyword evidence="1" id="KW-0240">DNA-directed RNA polymerase</keyword>
<dbReference type="AlphaFoldDB" id="A0AAJ2BWA8"/>
<dbReference type="Pfam" id="PF13362">
    <property type="entry name" value="Toprim_3"/>
    <property type="match status" value="1"/>
</dbReference>
<evidence type="ECO:0000313" key="9">
    <source>
        <dbReference type="EMBL" id="MDR6234023.1"/>
    </source>
</evidence>
<keyword evidence="6" id="KW-0804">Transcription</keyword>
<dbReference type="InterPro" id="IPR034154">
    <property type="entry name" value="TOPRIM_DnaG/twinkle"/>
</dbReference>